<dbReference type="PROSITE" id="PS50222">
    <property type="entry name" value="EF_HAND_2"/>
    <property type="match status" value="4"/>
</dbReference>
<gene>
    <name evidence="6" type="ORF">Ctob_001488</name>
</gene>
<evidence type="ECO:0000256" key="2">
    <source>
        <dbReference type="ARBA" id="ARBA00022837"/>
    </source>
</evidence>
<feature type="transmembrane region" description="Helical" evidence="4">
    <location>
        <begin position="465"/>
        <end position="487"/>
    </location>
</feature>
<dbReference type="CDD" id="cd00051">
    <property type="entry name" value="EFh"/>
    <property type="match status" value="2"/>
</dbReference>
<keyword evidence="4" id="KW-1133">Transmembrane helix</keyword>
<evidence type="ECO:0000313" key="6">
    <source>
        <dbReference type="EMBL" id="KOO27963.1"/>
    </source>
</evidence>
<name>A0A0M0JP03_9EUKA</name>
<sequence length="736" mass="82220">MPGAKTGWPPRMIDQFKDYAIIGIILFLIYLWGQALADAAAHPHSTLGGLHLDAAPAINHGEAEAQEPAHHGSYHYEPAEETHHEEETHYEPEEEEHGARRVLSKISRVLSDHHVKVDPALDMQVTLGICVLLISITIFFEMVKHHLEHTVPQSMAAILQAMFGELTVLGFIALCTYFMIKFGLIEFASMVIYHDPEHLLHLFEDIHFMLFFVMIIFLIEAIILIFAALNAEAYFMRFEALVANAPVLNGADPAGSAAAPAVAQLLATYKVARQHCWTRLCVCPRVLWSFREAEAKEELTYALLRARFLYPPIPKPGTPPLPSDFDFSAYLRRRMMHEVAHSLHISPNTWAAIIFLLGLILYIPVLEQHELGANIVNVYSVTSLCWGLWLYSFCVKAKLGHIMYMLTPPHALLDGAPKAFDEEGPTVALLAAHCDAPPYESLTPSTDASKHERLFWRGRDGPGHLLFLLRFQMLWTAICLAVCYTWMTSRPEDTPFLLLGFLPVFDVLLVAPKRIMPMLTVVTSIEMMKKAGDIKETVDELKIEKTLKMLKMLQTLRGQAKRAARLAAADKQKRPGAPKPKPKEIDPVQEEELREAFDLFDKDGSGRMDTAELGDCLKSLGVELDETALNALAAQMDTSGDGTIDFEEFKEAMASSVDEKETSGQIASSIFQMLDSDGSGKITSQELKDMVKTVNPDLTDDDVAAAMTLFDTDNSGQITEKEFRQALEKMKTFDQA</sequence>
<keyword evidence="7" id="KW-1185">Reference proteome</keyword>
<dbReference type="SUPFAM" id="SSF47473">
    <property type="entry name" value="EF-hand"/>
    <property type="match status" value="1"/>
</dbReference>
<proteinExistence type="predicted"/>
<feature type="domain" description="EF-hand" evidence="5">
    <location>
        <begin position="624"/>
        <end position="659"/>
    </location>
</feature>
<dbReference type="OrthoDB" id="429467at2759"/>
<feature type="transmembrane region" description="Helical" evidence="4">
    <location>
        <begin position="342"/>
        <end position="363"/>
    </location>
</feature>
<feature type="transmembrane region" description="Helical" evidence="4">
    <location>
        <begin position="375"/>
        <end position="395"/>
    </location>
</feature>
<keyword evidence="4" id="KW-0472">Membrane</keyword>
<evidence type="ECO:0000313" key="7">
    <source>
        <dbReference type="Proteomes" id="UP000037460"/>
    </source>
</evidence>
<dbReference type="GO" id="GO:0005509">
    <property type="term" value="F:calcium ion binding"/>
    <property type="evidence" value="ECO:0007669"/>
    <property type="project" value="InterPro"/>
</dbReference>
<feature type="transmembrane region" description="Helical" evidence="4">
    <location>
        <begin position="19"/>
        <end position="37"/>
    </location>
</feature>
<feature type="domain" description="EF-hand" evidence="5">
    <location>
        <begin position="698"/>
        <end position="733"/>
    </location>
</feature>
<evidence type="ECO:0000256" key="4">
    <source>
        <dbReference type="SAM" id="Phobius"/>
    </source>
</evidence>
<protein>
    <submittedName>
        <fullName evidence="6">Centrin</fullName>
    </submittedName>
</protein>
<feature type="transmembrane region" description="Helical" evidence="4">
    <location>
        <begin position="206"/>
        <end position="229"/>
    </location>
</feature>
<dbReference type="FunFam" id="1.10.238.10:FF:000178">
    <property type="entry name" value="Calmodulin-2 A"/>
    <property type="match status" value="1"/>
</dbReference>
<dbReference type="PROSITE" id="PS00018">
    <property type="entry name" value="EF_HAND_1"/>
    <property type="match status" value="4"/>
</dbReference>
<keyword evidence="4" id="KW-0812">Transmembrane</keyword>
<evidence type="ECO:0000256" key="3">
    <source>
        <dbReference type="SAM" id="MobiDB-lite"/>
    </source>
</evidence>
<reference evidence="7" key="1">
    <citation type="journal article" date="2015" name="PLoS Genet.">
        <title>Genome Sequence and Transcriptome Analyses of Chrysochromulina tobin: Metabolic Tools for Enhanced Algal Fitness in the Prominent Order Prymnesiales (Haptophyceae).</title>
        <authorList>
            <person name="Hovde B.T."/>
            <person name="Deodato C.R."/>
            <person name="Hunsperger H.M."/>
            <person name="Ryken S.A."/>
            <person name="Yost W."/>
            <person name="Jha R.K."/>
            <person name="Patterson J."/>
            <person name="Monnat R.J. Jr."/>
            <person name="Barlow S.B."/>
            <person name="Starkenburg S.R."/>
            <person name="Cattolico R.A."/>
        </authorList>
    </citation>
    <scope>NUCLEOTIDE SEQUENCE</scope>
    <source>
        <strain evidence="7">CCMP291</strain>
    </source>
</reference>
<dbReference type="InterPro" id="IPR002048">
    <property type="entry name" value="EF_hand_dom"/>
</dbReference>
<keyword evidence="2" id="KW-0106">Calcium</keyword>
<dbReference type="PANTHER" id="PTHR23048:SF59">
    <property type="entry name" value="EF-HAND SUPERFAMILY PROTEIN"/>
    <property type="match status" value="1"/>
</dbReference>
<dbReference type="Proteomes" id="UP000037460">
    <property type="component" value="Unassembled WGS sequence"/>
</dbReference>
<dbReference type="PANTHER" id="PTHR23048">
    <property type="entry name" value="MYOSIN LIGHT CHAIN 1, 3"/>
    <property type="match status" value="1"/>
</dbReference>
<evidence type="ECO:0000256" key="1">
    <source>
        <dbReference type="ARBA" id="ARBA00022737"/>
    </source>
</evidence>
<dbReference type="EMBL" id="JWZX01002639">
    <property type="protein sequence ID" value="KOO27963.1"/>
    <property type="molecule type" value="Genomic_DNA"/>
</dbReference>
<feature type="transmembrane region" description="Helical" evidence="4">
    <location>
        <begin position="155"/>
        <end position="180"/>
    </location>
</feature>
<feature type="region of interest" description="Disordered" evidence="3">
    <location>
        <begin position="78"/>
        <end position="97"/>
    </location>
</feature>
<feature type="domain" description="EF-hand" evidence="5">
    <location>
        <begin position="588"/>
        <end position="623"/>
    </location>
</feature>
<accession>A0A0M0JP03</accession>
<feature type="compositionally biased region" description="Basic and acidic residues" evidence="3">
    <location>
        <begin position="78"/>
        <end position="91"/>
    </location>
</feature>
<dbReference type="InterPro" id="IPR050230">
    <property type="entry name" value="CALM/Myosin/TropC-like"/>
</dbReference>
<organism evidence="6 7">
    <name type="scientific">Chrysochromulina tobinii</name>
    <dbReference type="NCBI Taxonomy" id="1460289"/>
    <lineage>
        <taxon>Eukaryota</taxon>
        <taxon>Haptista</taxon>
        <taxon>Haptophyta</taxon>
        <taxon>Prymnesiophyceae</taxon>
        <taxon>Prymnesiales</taxon>
        <taxon>Chrysochromulinaceae</taxon>
        <taxon>Chrysochromulina</taxon>
    </lineage>
</organism>
<dbReference type="SMART" id="SM00054">
    <property type="entry name" value="EFh"/>
    <property type="match status" value="4"/>
</dbReference>
<evidence type="ECO:0000259" key="5">
    <source>
        <dbReference type="PROSITE" id="PS50222"/>
    </source>
</evidence>
<feature type="transmembrane region" description="Helical" evidence="4">
    <location>
        <begin position="125"/>
        <end position="143"/>
    </location>
</feature>
<dbReference type="InterPro" id="IPR018247">
    <property type="entry name" value="EF_Hand_1_Ca_BS"/>
</dbReference>
<dbReference type="Gene3D" id="1.10.238.10">
    <property type="entry name" value="EF-hand"/>
    <property type="match status" value="2"/>
</dbReference>
<dbReference type="GO" id="GO:0016460">
    <property type="term" value="C:myosin II complex"/>
    <property type="evidence" value="ECO:0007669"/>
    <property type="project" value="TreeGrafter"/>
</dbReference>
<dbReference type="InterPro" id="IPR011992">
    <property type="entry name" value="EF-hand-dom_pair"/>
</dbReference>
<dbReference type="AlphaFoldDB" id="A0A0M0JP03"/>
<keyword evidence="1" id="KW-0677">Repeat</keyword>
<feature type="domain" description="EF-hand" evidence="5">
    <location>
        <begin position="662"/>
        <end position="697"/>
    </location>
</feature>
<comment type="caution">
    <text evidence="6">The sequence shown here is derived from an EMBL/GenBank/DDBJ whole genome shotgun (WGS) entry which is preliminary data.</text>
</comment>
<dbReference type="Pfam" id="PF13499">
    <property type="entry name" value="EF-hand_7"/>
    <property type="match status" value="2"/>
</dbReference>